<evidence type="ECO:0000256" key="5">
    <source>
        <dbReference type="SAM" id="MobiDB-lite"/>
    </source>
</evidence>
<feature type="compositionally biased region" description="Basic and acidic residues" evidence="5">
    <location>
        <begin position="80"/>
        <end position="89"/>
    </location>
</feature>
<dbReference type="AlphaFoldDB" id="A0AAE2BK65"/>
<proteinExistence type="predicted"/>
<dbReference type="Pfam" id="PF04434">
    <property type="entry name" value="SWIM"/>
    <property type="match status" value="1"/>
</dbReference>
<evidence type="ECO:0000259" key="6">
    <source>
        <dbReference type="PROSITE" id="PS50966"/>
    </source>
</evidence>
<organism evidence="7 8">
    <name type="scientific">Sesamum angolense</name>
    <dbReference type="NCBI Taxonomy" id="2727404"/>
    <lineage>
        <taxon>Eukaryota</taxon>
        <taxon>Viridiplantae</taxon>
        <taxon>Streptophyta</taxon>
        <taxon>Embryophyta</taxon>
        <taxon>Tracheophyta</taxon>
        <taxon>Spermatophyta</taxon>
        <taxon>Magnoliopsida</taxon>
        <taxon>eudicotyledons</taxon>
        <taxon>Gunneridae</taxon>
        <taxon>Pentapetalae</taxon>
        <taxon>asterids</taxon>
        <taxon>lamiids</taxon>
        <taxon>Lamiales</taxon>
        <taxon>Pedaliaceae</taxon>
        <taxon>Sesamum</taxon>
    </lineage>
</organism>
<keyword evidence="3" id="KW-0862">Zinc</keyword>
<feature type="domain" description="SWIM-type" evidence="6">
    <location>
        <begin position="343"/>
        <end position="375"/>
    </location>
</feature>
<name>A0AAE2BK65_9LAMI</name>
<gene>
    <name evidence="7" type="ORF">Sango_2450800</name>
</gene>
<accession>A0AAE2BK65</accession>
<evidence type="ECO:0000256" key="1">
    <source>
        <dbReference type="ARBA" id="ARBA00022723"/>
    </source>
</evidence>
<evidence type="ECO:0000256" key="2">
    <source>
        <dbReference type="ARBA" id="ARBA00022771"/>
    </source>
</evidence>
<keyword evidence="8" id="KW-1185">Reference proteome</keyword>
<keyword evidence="2 4" id="KW-0863">Zinc-finger</keyword>
<evidence type="ECO:0000256" key="3">
    <source>
        <dbReference type="ARBA" id="ARBA00022833"/>
    </source>
</evidence>
<dbReference type="PROSITE" id="PS50966">
    <property type="entry name" value="ZF_SWIM"/>
    <property type="match status" value="1"/>
</dbReference>
<dbReference type="EMBL" id="JACGWL010000014">
    <property type="protein sequence ID" value="KAK4388442.1"/>
    <property type="molecule type" value="Genomic_DNA"/>
</dbReference>
<reference evidence="7" key="2">
    <citation type="journal article" date="2024" name="Plant">
        <title>Genomic evolution and insights into agronomic trait innovations of Sesamum species.</title>
        <authorList>
            <person name="Miao H."/>
            <person name="Wang L."/>
            <person name="Qu L."/>
            <person name="Liu H."/>
            <person name="Sun Y."/>
            <person name="Le M."/>
            <person name="Wang Q."/>
            <person name="Wei S."/>
            <person name="Zheng Y."/>
            <person name="Lin W."/>
            <person name="Duan Y."/>
            <person name="Cao H."/>
            <person name="Xiong S."/>
            <person name="Wang X."/>
            <person name="Wei L."/>
            <person name="Li C."/>
            <person name="Ma Q."/>
            <person name="Ju M."/>
            <person name="Zhao R."/>
            <person name="Li G."/>
            <person name="Mu C."/>
            <person name="Tian Q."/>
            <person name="Mei H."/>
            <person name="Zhang T."/>
            <person name="Gao T."/>
            <person name="Zhang H."/>
        </authorList>
    </citation>
    <scope>NUCLEOTIDE SEQUENCE</scope>
    <source>
        <strain evidence="7">K16</strain>
    </source>
</reference>
<dbReference type="InterPro" id="IPR007527">
    <property type="entry name" value="Znf_SWIM"/>
</dbReference>
<keyword evidence="1" id="KW-0479">Metal-binding</keyword>
<protein>
    <recommendedName>
        <fullName evidence="6">SWIM-type domain-containing protein</fullName>
    </recommendedName>
</protein>
<sequence length="420" mass="48357">MSFRDPKFNDFPPPDYHGDYDLGREEVDAENNRIDEDDDLFNNHVDGEESEEARGGDEEGSEEDLSDNSKGFSDSDDFDIDKASDDENGPKYPSFNSIDTYNHQFQLGTKKEFKTAVQSLADAIKDMRVHVSRNQAYRAKWKALKKIEGSSEEQYGRLRDYAEELRRSNPLSIVILNSDLDDFTRVSKFGPHGGVLLTAVGIDPKNACYPIAFVVVSVENRDAWEWFLRGGFTGLAYKKALWMAARATTTTEFDVMMKQICKLNIKLGEWMNDKPPSQWSRSHFNPYPKCDILLNNLCESFNASILEAREKQIYSMLERIREFLMTRLQQNRDRAASGRVQVCTVDLQRHTCSCRRWDLSGIPYKHAMSAINSQRLDAEDFIAECYSVATYLRVYQPCIMPVNGPEKWQHTDLHHYCHQT</sequence>
<feature type="compositionally biased region" description="Basic and acidic residues" evidence="5">
    <location>
        <begin position="16"/>
        <end position="34"/>
    </location>
</feature>
<comment type="caution">
    <text evidence="7">The sequence shown here is derived from an EMBL/GenBank/DDBJ whole genome shotgun (WGS) entry which is preliminary data.</text>
</comment>
<dbReference type="Proteomes" id="UP001289374">
    <property type="component" value="Unassembled WGS sequence"/>
</dbReference>
<dbReference type="PANTHER" id="PTHR31973:SF199">
    <property type="entry name" value="SWIM-TYPE DOMAIN-CONTAINING PROTEIN"/>
    <property type="match status" value="1"/>
</dbReference>
<evidence type="ECO:0000313" key="7">
    <source>
        <dbReference type="EMBL" id="KAK4388442.1"/>
    </source>
</evidence>
<dbReference type="GO" id="GO:0008270">
    <property type="term" value="F:zinc ion binding"/>
    <property type="evidence" value="ECO:0007669"/>
    <property type="project" value="UniProtKB-KW"/>
</dbReference>
<feature type="region of interest" description="Disordered" evidence="5">
    <location>
        <begin position="1"/>
        <end position="97"/>
    </location>
</feature>
<evidence type="ECO:0000313" key="8">
    <source>
        <dbReference type="Proteomes" id="UP001289374"/>
    </source>
</evidence>
<dbReference type="InterPro" id="IPR006564">
    <property type="entry name" value="Znf_PMZ"/>
</dbReference>
<evidence type="ECO:0000256" key="4">
    <source>
        <dbReference type="PROSITE-ProRule" id="PRU00325"/>
    </source>
</evidence>
<dbReference type="SMART" id="SM00575">
    <property type="entry name" value="ZnF_PMZ"/>
    <property type="match status" value="1"/>
</dbReference>
<dbReference type="PANTHER" id="PTHR31973">
    <property type="entry name" value="POLYPROTEIN, PUTATIVE-RELATED"/>
    <property type="match status" value="1"/>
</dbReference>
<reference evidence="7" key="1">
    <citation type="submission" date="2020-06" db="EMBL/GenBank/DDBJ databases">
        <authorList>
            <person name="Li T."/>
            <person name="Hu X."/>
            <person name="Zhang T."/>
            <person name="Song X."/>
            <person name="Zhang H."/>
            <person name="Dai N."/>
            <person name="Sheng W."/>
            <person name="Hou X."/>
            <person name="Wei L."/>
        </authorList>
    </citation>
    <scope>NUCLEOTIDE SEQUENCE</scope>
    <source>
        <strain evidence="7">K16</strain>
        <tissue evidence="7">Leaf</tissue>
    </source>
</reference>